<evidence type="ECO:0000313" key="1">
    <source>
        <dbReference type="EMBL" id="XDP94074.1"/>
    </source>
</evidence>
<sequence>MGSGRRLRKLAVNDDTAGEAVVYLWSVRHRHRTDGPCAEVLSLTREGTTATVRLVFRGGEGRFVPDGLLPSGAVALGQGTALNLHEPGVVRAFADAAGRRGLLHGPAELDGWALFPEVAARRAADG</sequence>
<name>A0AB39LKA9_9ACTN</name>
<organism evidence="1">
    <name type="scientific">Streptomyces sp. R02</name>
    <dbReference type="NCBI Taxonomy" id="3238623"/>
    <lineage>
        <taxon>Bacteria</taxon>
        <taxon>Bacillati</taxon>
        <taxon>Actinomycetota</taxon>
        <taxon>Actinomycetes</taxon>
        <taxon>Kitasatosporales</taxon>
        <taxon>Streptomycetaceae</taxon>
        <taxon>Streptomyces</taxon>
    </lineage>
</organism>
<dbReference type="RefSeq" id="WP_369155914.1">
    <property type="nucleotide sequence ID" value="NZ_CP163429.1"/>
</dbReference>
<accession>A0AB39LKA9</accession>
<evidence type="ECO:0008006" key="2">
    <source>
        <dbReference type="Google" id="ProtNLM"/>
    </source>
</evidence>
<gene>
    <name evidence="1" type="ORF">AB5J57_11245</name>
</gene>
<proteinExistence type="predicted"/>
<reference evidence="1" key="1">
    <citation type="submission" date="2024-07" db="EMBL/GenBank/DDBJ databases">
        <authorList>
            <person name="Yu S.T."/>
        </authorList>
    </citation>
    <scope>NUCLEOTIDE SEQUENCE</scope>
    <source>
        <strain evidence="1">R02</strain>
    </source>
</reference>
<dbReference type="EMBL" id="CP163429">
    <property type="protein sequence ID" value="XDP94074.1"/>
    <property type="molecule type" value="Genomic_DNA"/>
</dbReference>
<dbReference type="AlphaFoldDB" id="A0AB39LKA9"/>
<protein>
    <recommendedName>
        <fullName evidence="2">DUF397 domain-containing protein</fullName>
    </recommendedName>
</protein>